<reference evidence="2 3" key="1">
    <citation type="journal article" date="2014" name="Agronomy (Basel)">
        <title>A Draft Genome Sequence for Ensete ventricosum, the Drought-Tolerant Tree Against Hunger.</title>
        <authorList>
            <person name="Harrison J."/>
            <person name="Moore K.A."/>
            <person name="Paszkiewicz K."/>
            <person name="Jones T."/>
            <person name="Grant M."/>
            <person name="Ambacheew D."/>
            <person name="Muzemil S."/>
            <person name="Studholme D.J."/>
        </authorList>
    </citation>
    <scope>NUCLEOTIDE SEQUENCE [LARGE SCALE GENOMIC DNA]</scope>
</reference>
<feature type="compositionally biased region" description="Polar residues" evidence="1">
    <location>
        <begin position="21"/>
        <end position="34"/>
    </location>
</feature>
<name>A0A426WYG5_ENSVE</name>
<accession>A0A426WYG5</accession>
<evidence type="ECO:0000313" key="2">
    <source>
        <dbReference type="EMBL" id="RRT32343.1"/>
    </source>
</evidence>
<dbReference type="EMBL" id="AMZH03032535">
    <property type="protein sequence ID" value="RRT32343.1"/>
    <property type="molecule type" value="Genomic_DNA"/>
</dbReference>
<feature type="region of interest" description="Disordered" evidence="1">
    <location>
        <begin position="1"/>
        <end position="46"/>
    </location>
</feature>
<dbReference type="AlphaFoldDB" id="A0A426WYG5"/>
<proteinExistence type="predicted"/>
<evidence type="ECO:0000256" key="1">
    <source>
        <dbReference type="SAM" id="MobiDB-lite"/>
    </source>
</evidence>
<organism evidence="2 3">
    <name type="scientific">Ensete ventricosum</name>
    <name type="common">Abyssinian banana</name>
    <name type="synonym">Musa ensete</name>
    <dbReference type="NCBI Taxonomy" id="4639"/>
    <lineage>
        <taxon>Eukaryota</taxon>
        <taxon>Viridiplantae</taxon>
        <taxon>Streptophyta</taxon>
        <taxon>Embryophyta</taxon>
        <taxon>Tracheophyta</taxon>
        <taxon>Spermatophyta</taxon>
        <taxon>Magnoliopsida</taxon>
        <taxon>Liliopsida</taxon>
        <taxon>Zingiberales</taxon>
        <taxon>Musaceae</taxon>
        <taxon>Ensete</taxon>
    </lineage>
</organism>
<evidence type="ECO:0000313" key="3">
    <source>
        <dbReference type="Proteomes" id="UP000287651"/>
    </source>
</evidence>
<dbReference type="Proteomes" id="UP000287651">
    <property type="component" value="Unassembled WGS sequence"/>
</dbReference>
<sequence length="138" mass="16245">MKKSSYAVSRRSDRPRMSSLPKGQSSSAWQSGYGSVSDREMEEMEGWRPIPRPRLRSLRERRGREGVCRRHGRLHRQWCDRKVWRKKREERIAKNGELSGIVGWERRAREDKLRKGAEREEGVRIESGVELAAKLPLF</sequence>
<protein>
    <submittedName>
        <fullName evidence="2">Uncharacterized protein</fullName>
    </submittedName>
</protein>
<gene>
    <name evidence="2" type="ORF">B296_00052497</name>
</gene>
<comment type="caution">
    <text evidence="2">The sequence shown here is derived from an EMBL/GenBank/DDBJ whole genome shotgun (WGS) entry which is preliminary data.</text>
</comment>